<comment type="caution">
    <text evidence="2">The sequence shown here is derived from an EMBL/GenBank/DDBJ whole genome shotgun (WGS) entry which is preliminary data.</text>
</comment>
<accession>A0A9K3QAI3</accession>
<keyword evidence="3" id="KW-1185">Reference proteome</keyword>
<organism evidence="2 3">
    <name type="scientific">Nitzschia inconspicua</name>
    <dbReference type="NCBI Taxonomy" id="303405"/>
    <lineage>
        <taxon>Eukaryota</taxon>
        <taxon>Sar</taxon>
        <taxon>Stramenopiles</taxon>
        <taxon>Ochrophyta</taxon>
        <taxon>Bacillariophyta</taxon>
        <taxon>Bacillariophyceae</taxon>
        <taxon>Bacillariophycidae</taxon>
        <taxon>Bacillariales</taxon>
        <taxon>Bacillariaceae</taxon>
        <taxon>Nitzschia</taxon>
    </lineage>
</organism>
<evidence type="ECO:0000256" key="1">
    <source>
        <dbReference type="SAM" id="MobiDB-lite"/>
    </source>
</evidence>
<gene>
    <name evidence="2" type="ORF">IV203_014064</name>
</gene>
<reference evidence="2" key="1">
    <citation type="journal article" date="2021" name="Sci. Rep.">
        <title>Diploid genomic architecture of Nitzschia inconspicua, an elite biomass production diatom.</title>
        <authorList>
            <person name="Oliver A."/>
            <person name="Podell S."/>
            <person name="Pinowska A."/>
            <person name="Traller J.C."/>
            <person name="Smith S.R."/>
            <person name="McClure R."/>
            <person name="Beliaev A."/>
            <person name="Bohutskyi P."/>
            <person name="Hill E.A."/>
            <person name="Rabines A."/>
            <person name="Zheng H."/>
            <person name="Allen L.Z."/>
            <person name="Kuo A."/>
            <person name="Grigoriev I.V."/>
            <person name="Allen A.E."/>
            <person name="Hazlebeck D."/>
            <person name="Allen E.E."/>
        </authorList>
    </citation>
    <scope>NUCLEOTIDE SEQUENCE</scope>
    <source>
        <strain evidence="2">Hildebrandi</strain>
    </source>
</reference>
<dbReference type="EMBL" id="JAGRRH010000001">
    <property type="protein sequence ID" value="KAG7374969.1"/>
    <property type="molecule type" value="Genomic_DNA"/>
</dbReference>
<name>A0A9K3QAI3_9STRA</name>
<feature type="region of interest" description="Disordered" evidence="1">
    <location>
        <begin position="52"/>
        <end position="118"/>
    </location>
</feature>
<protein>
    <submittedName>
        <fullName evidence="2">Uncharacterized protein</fullName>
    </submittedName>
</protein>
<dbReference type="AlphaFoldDB" id="A0A9K3QAI3"/>
<dbReference type="Proteomes" id="UP000693970">
    <property type="component" value="Unassembled WGS sequence"/>
</dbReference>
<sequence length="159" mass="18722">MSILSRGPRDNSEDGCRAFHYSLEDDYSQGNLGKIALQQKQQCPTLNPFRWHEVADKDQSPSLSSTKRRKRVQRNQEEELLSHNRRKSFYEKPECYSNSTAQTPKNDHRWETQSSQQEQQSLIVEGTLALRREQERCLDDIPTPPRRQESNPYLLFLKK</sequence>
<proteinExistence type="predicted"/>
<reference evidence="2" key="2">
    <citation type="submission" date="2021-04" db="EMBL/GenBank/DDBJ databases">
        <authorList>
            <person name="Podell S."/>
        </authorList>
    </citation>
    <scope>NUCLEOTIDE SEQUENCE</scope>
    <source>
        <strain evidence="2">Hildebrandi</strain>
    </source>
</reference>
<feature type="compositionally biased region" description="Basic and acidic residues" evidence="1">
    <location>
        <begin position="74"/>
        <end position="94"/>
    </location>
</feature>
<evidence type="ECO:0000313" key="3">
    <source>
        <dbReference type="Proteomes" id="UP000693970"/>
    </source>
</evidence>
<evidence type="ECO:0000313" key="2">
    <source>
        <dbReference type="EMBL" id="KAG7374969.1"/>
    </source>
</evidence>